<gene>
    <name evidence="4" type="ORF">CWS20_18465</name>
</gene>
<dbReference type="InterPro" id="IPR016181">
    <property type="entry name" value="Acyl_CoA_acyltransferase"/>
</dbReference>
<name>A0A2N0ZD99_9BACI</name>
<dbReference type="EMBL" id="PISD01000042">
    <property type="protein sequence ID" value="PKG27483.1"/>
    <property type="molecule type" value="Genomic_DNA"/>
</dbReference>
<evidence type="ECO:0000259" key="3">
    <source>
        <dbReference type="PROSITE" id="PS51186"/>
    </source>
</evidence>
<evidence type="ECO:0000256" key="2">
    <source>
        <dbReference type="ARBA" id="ARBA00023315"/>
    </source>
</evidence>
<dbReference type="PROSITE" id="PS51186">
    <property type="entry name" value="GNAT"/>
    <property type="match status" value="1"/>
</dbReference>
<dbReference type="InterPro" id="IPR050680">
    <property type="entry name" value="YpeA/RimI_acetyltransf"/>
</dbReference>
<evidence type="ECO:0000313" key="5">
    <source>
        <dbReference type="Proteomes" id="UP000233343"/>
    </source>
</evidence>
<evidence type="ECO:0000256" key="1">
    <source>
        <dbReference type="ARBA" id="ARBA00022679"/>
    </source>
</evidence>
<dbReference type="CDD" id="cd04301">
    <property type="entry name" value="NAT_SF"/>
    <property type="match status" value="1"/>
</dbReference>
<dbReference type="AlphaFoldDB" id="A0A2N0ZD99"/>
<dbReference type="Proteomes" id="UP000233343">
    <property type="component" value="Unassembled WGS sequence"/>
</dbReference>
<dbReference type="RefSeq" id="WP_066190266.1">
    <property type="nucleotide sequence ID" value="NZ_JARMMB010000011.1"/>
</dbReference>
<dbReference type="PANTHER" id="PTHR43420">
    <property type="entry name" value="ACETYLTRANSFERASE"/>
    <property type="match status" value="1"/>
</dbReference>
<dbReference type="GO" id="GO:0016747">
    <property type="term" value="F:acyltransferase activity, transferring groups other than amino-acyl groups"/>
    <property type="evidence" value="ECO:0007669"/>
    <property type="project" value="InterPro"/>
</dbReference>
<dbReference type="SUPFAM" id="SSF55729">
    <property type="entry name" value="Acyl-CoA N-acyltransferases (Nat)"/>
    <property type="match status" value="1"/>
</dbReference>
<organism evidence="4 5">
    <name type="scientific">Cytobacillus horneckiae</name>
    <dbReference type="NCBI Taxonomy" id="549687"/>
    <lineage>
        <taxon>Bacteria</taxon>
        <taxon>Bacillati</taxon>
        <taxon>Bacillota</taxon>
        <taxon>Bacilli</taxon>
        <taxon>Bacillales</taxon>
        <taxon>Bacillaceae</taxon>
        <taxon>Cytobacillus</taxon>
    </lineage>
</organism>
<feature type="domain" description="N-acetyltransferase" evidence="3">
    <location>
        <begin position="1"/>
        <end position="81"/>
    </location>
</feature>
<keyword evidence="5" id="KW-1185">Reference proteome</keyword>
<comment type="caution">
    <text evidence="4">The sequence shown here is derived from an EMBL/GenBank/DDBJ whole genome shotgun (WGS) entry which is preliminary data.</text>
</comment>
<keyword evidence="2" id="KW-0012">Acyltransferase</keyword>
<keyword evidence="1 4" id="KW-0808">Transferase</keyword>
<reference evidence="4 5" key="1">
    <citation type="journal article" date="2010" name="Int. J. Syst. Evol. Microbiol.">
        <title>Bacillus horneckiae sp. nov., isolated from a spacecraft-assembly clean room.</title>
        <authorList>
            <person name="Vaishampayan P."/>
            <person name="Probst A."/>
            <person name="Krishnamurthi S."/>
            <person name="Ghosh S."/>
            <person name="Osman S."/>
            <person name="McDowall A."/>
            <person name="Ruckmani A."/>
            <person name="Mayilraj S."/>
            <person name="Venkateswaran K."/>
        </authorList>
    </citation>
    <scope>NUCLEOTIDE SEQUENCE [LARGE SCALE GENOMIC DNA]</scope>
    <source>
        <strain evidence="5">1PO1SC</strain>
    </source>
</reference>
<proteinExistence type="predicted"/>
<dbReference type="Pfam" id="PF00583">
    <property type="entry name" value="Acetyltransf_1"/>
    <property type="match status" value="1"/>
</dbReference>
<dbReference type="Gene3D" id="3.40.630.30">
    <property type="match status" value="1"/>
</dbReference>
<protein>
    <submittedName>
        <fullName evidence="4">N-acetyltransferase</fullName>
    </submittedName>
</protein>
<accession>A0A2N0ZD99</accession>
<dbReference type="InterPro" id="IPR000182">
    <property type="entry name" value="GNAT_dom"/>
</dbReference>
<sequence length="86" mass="10043">MRNISIAIHEQYQKQGIGSKLLDCLLELADRHLRLIRIELDVTARNERALHLYERKGFKKEGLLEKVHYSQGALQDVIIMGRVQNF</sequence>
<evidence type="ECO:0000313" key="4">
    <source>
        <dbReference type="EMBL" id="PKG27483.1"/>
    </source>
</evidence>